<evidence type="ECO:0000313" key="2">
    <source>
        <dbReference type="Proteomes" id="UP001141422"/>
    </source>
</evidence>
<accession>A0ABT4ID49</accession>
<gene>
    <name evidence="1" type="ORF">O0S10_00380</name>
</gene>
<protein>
    <submittedName>
        <fullName evidence="1">Uncharacterized protein</fullName>
    </submittedName>
</protein>
<evidence type="ECO:0000313" key="1">
    <source>
        <dbReference type="EMBL" id="MCZ0859679.1"/>
    </source>
</evidence>
<dbReference type="Proteomes" id="UP001141422">
    <property type="component" value="Unassembled WGS sequence"/>
</dbReference>
<organism evidence="1 2">
    <name type="scientific">Methanocorpusculum petauri</name>
    <dbReference type="NCBI Taxonomy" id="3002863"/>
    <lineage>
        <taxon>Archaea</taxon>
        <taxon>Methanobacteriati</taxon>
        <taxon>Methanobacteriota</taxon>
        <taxon>Stenosarchaea group</taxon>
        <taxon>Methanomicrobia</taxon>
        <taxon>Methanomicrobiales</taxon>
        <taxon>Methanocorpusculaceae</taxon>
        <taxon>Methanocorpusculum</taxon>
    </lineage>
</organism>
<comment type="caution">
    <text evidence="1">The sequence shown here is derived from an EMBL/GenBank/DDBJ whole genome shotgun (WGS) entry which is preliminary data.</text>
</comment>
<sequence length="200" mass="23609">MTKNIFDIGEDLIRQYPDIRISINDIIFEMRGLQVIPIPGYTWVIEGYPKIVSPIREHEKSMNNSEVQWEIHHEDPDNIQTVEELYRSVDWKHPVVFNLCGWEDIRRGGNPPKQLKICDEVWEVGQPHLTIHPVGGWYTYKAVLSNLTPDKQLQSGEVCWSVDLITEPLPDVRDPPKKNDEYYPYTYWELPLDIYLKYKK</sequence>
<keyword evidence="2" id="KW-1185">Reference proteome</keyword>
<reference evidence="1" key="1">
    <citation type="submission" date="2022-12" db="EMBL/GenBank/DDBJ databases">
        <title>Isolation and characterisation of novel Methanocorpusculum spp. from native Australian herbivores indicates the genus is ancestrally host-associated.</title>
        <authorList>
            <person name="Volmer J.G."/>
            <person name="Soo R.M."/>
            <person name="Evans P.N."/>
            <person name="Hoedt E.C."/>
            <person name="Astorga Alsina A.L."/>
            <person name="Woodcroft B.J."/>
            <person name="Tyson G.W."/>
            <person name="Hugenholtz P."/>
            <person name="Morrison M."/>
        </authorList>
    </citation>
    <scope>NUCLEOTIDE SEQUENCE</scope>
    <source>
        <strain evidence="1">MG</strain>
    </source>
</reference>
<name>A0ABT4ID49_9EURY</name>
<proteinExistence type="predicted"/>
<dbReference type="EMBL" id="JAPTGB010000001">
    <property type="protein sequence ID" value="MCZ0859679.1"/>
    <property type="molecule type" value="Genomic_DNA"/>
</dbReference>